<dbReference type="Proteomes" id="UP000481030">
    <property type="component" value="Unassembled WGS sequence"/>
</dbReference>
<proteinExistence type="predicted"/>
<keyword evidence="2" id="KW-1185">Reference proteome</keyword>
<evidence type="ECO:0000313" key="1">
    <source>
        <dbReference type="EMBL" id="KAB2334448.1"/>
    </source>
</evidence>
<dbReference type="AlphaFoldDB" id="A0A6L3V387"/>
<comment type="caution">
    <text evidence="1">The sequence shown here is derived from an EMBL/GenBank/DDBJ whole genome shotgun (WGS) entry which is preliminary data.</text>
</comment>
<evidence type="ECO:0000313" key="2">
    <source>
        <dbReference type="Proteomes" id="UP000481030"/>
    </source>
</evidence>
<accession>A0A6L3V387</accession>
<organism evidence="1 2">
    <name type="scientific">Cytobacillus depressus</name>
    <dbReference type="NCBI Taxonomy" id="1602942"/>
    <lineage>
        <taxon>Bacteria</taxon>
        <taxon>Bacillati</taxon>
        <taxon>Bacillota</taxon>
        <taxon>Bacilli</taxon>
        <taxon>Bacillales</taxon>
        <taxon>Bacillaceae</taxon>
        <taxon>Cytobacillus</taxon>
    </lineage>
</organism>
<reference evidence="1 2" key="1">
    <citation type="journal article" date="2016" name="Antonie Van Leeuwenhoek">
        <title>Bacillus depressus sp. nov., isolated from soil of a sunflower field.</title>
        <authorList>
            <person name="Wei X."/>
            <person name="Xin D."/>
            <person name="Xin Y."/>
            <person name="Zhang H."/>
            <person name="Wang T."/>
            <person name="Zhang J."/>
        </authorList>
    </citation>
    <scope>NUCLEOTIDE SEQUENCE [LARGE SCALE GENOMIC DNA]</scope>
    <source>
        <strain evidence="1 2">BZ1</strain>
    </source>
</reference>
<sequence>MFIWFDFDYFTRSQWRDGRFDPIEYVRHAAPYDANFIILWYQMLHDSDDGAIGKRNIFSCIGDLAPGFVE</sequence>
<name>A0A6L3V387_9BACI</name>
<protein>
    <submittedName>
        <fullName evidence="1">Uncharacterized protein</fullName>
    </submittedName>
</protein>
<gene>
    <name evidence="1" type="ORF">F7731_14635</name>
</gene>
<dbReference type="EMBL" id="WBOS01000006">
    <property type="protein sequence ID" value="KAB2334448.1"/>
    <property type="molecule type" value="Genomic_DNA"/>
</dbReference>